<sequence>MVLSEQKLSSVRLGKEDSESSNLNGADKELQEVAKQFRLVENANDKLKIKNEIMNMSEERIKKECDIFFQKNIDTFAGQCDVEDLIQEAKILLYKKIDFWQPKLLQLRNGQWVESSFSYWFFKVILFRKLLAMVDYYRRRKTLSLIEDDRKDKETPSTLGVSIREFEFSSNQNNHEDILINHDLTQKAGEILFNKNSPYDVFDSLIFLLYYGPLNNGILFNFWKEKFKDLQKDDLPKPLQKYYNKIMEFIHGDETLNRHGLNYEEVGAIFGITKQAVAFRVKKIIKGLKSELKN</sequence>
<comment type="caution">
    <text evidence="3">The sequence shown here is derived from an EMBL/GenBank/DDBJ whole genome shotgun (WGS) entry which is preliminary data.</text>
</comment>
<name>A0A2M6W559_9BACT</name>
<evidence type="ECO:0000256" key="2">
    <source>
        <dbReference type="SAM" id="MobiDB-lite"/>
    </source>
</evidence>
<evidence type="ECO:0000313" key="4">
    <source>
        <dbReference type="Proteomes" id="UP000231183"/>
    </source>
</evidence>
<accession>A0A2M6W559</accession>
<evidence type="ECO:0000256" key="1">
    <source>
        <dbReference type="SAM" id="Coils"/>
    </source>
</evidence>
<organism evidence="3 4">
    <name type="scientific">Candidatus Magasanikbacteria bacterium CG10_big_fil_rev_8_21_14_0_10_40_10</name>
    <dbReference type="NCBI Taxonomy" id="1974648"/>
    <lineage>
        <taxon>Bacteria</taxon>
        <taxon>Candidatus Magasanikiibacteriota</taxon>
    </lineage>
</organism>
<keyword evidence="1" id="KW-0175">Coiled coil</keyword>
<feature type="coiled-coil region" evidence="1">
    <location>
        <begin position="30"/>
        <end position="60"/>
    </location>
</feature>
<evidence type="ECO:0000313" key="3">
    <source>
        <dbReference type="EMBL" id="PIT87913.1"/>
    </source>
</evidence>
<reference evidence="4" key="1">
    <citation type="submission" date="2017-09" db="EMBL/GenBank/DDBJ databases">
        <title>Depth-based differentiation of microbial function through sediment-hosted aquifers and enrichment of novel symbionts in the deep terrestrial subsurface.</title>
        <authorList>
            <person name="Probst A.J."/>
            <person name="Ladd B."/>
            <person name="Jarett J.K."/>
            <person name="Geller-Mcgrath D.E."/>
            <person name="Sieber C.M.K."/>
            <person name="Emerson J.B."/>
            <person name="Anantharaman K."/>
            <person name="Thomas B.C."/>
            <person name="Malmstrom R."/>
            <person name="Stieglmeier M."/>
            <person name="Klingl A."/>
            <person name="Woyke T."/>
            <person name="Ryan C.M."/>
            <person name="Banfield J.F."/>
        </authorList>
    </citation>
    <scope>NUCLEOTIDE SEQUENCE [LARGE SCALE GENOMIC DNA]</scope>
</reference>
<protein>
    <submittedName>
        <fullName evidence="3">Uncharacterized protein</fullName>
    </submittedName>
</protein>
<dbReference type="Proteomes" id="UP000231183">
    <property type="component" value="Unassembled WGS sequence"/>
</dbReference>
<dbReference type="AlphaFoldDB" id="A0A2M6W559"/>
<dbReference type="EMBL" id="PFBX01000003">
    <property type="protein sequence ID" value="PIT87913.1"/>
    <property type="molecule type" value="Genomic_DNA"/>
</dbReference>
<proteinExistence type="predicted"/>
<gene>
    <name evidence="3" type="ORF">COU31_00305</name>
</gene>
<feature type="region of interest" description="Disordered" evidence="2">
    <location>
        <begin position="1"/>
        <end position="25"/>
    </location>
</feature>